<dbReference type="PANTHER" id="PTHR46566:SF2">
    <property type="entry name" value="ATP-DEPENDENT 6-PHOSPHOFRUCTOKINASE ISOZYME 2"/>
    <property type="match status" value="1"/>
</dbReference>
<dbReference type="PANTHER" id="PTHR46566">
    <property type="entry name" value="1-PHOSPHOFRUCTOKINASE-RELATED"/>
    <property type="match status" value="1"/>
</dbReference>
<keyword evidence="3" id="KW-0547">Nucleotide-binding</keyword>
<keyword evidence="9" id="KW-1185">Reference proteome</keyword>
<keyword evidence="2 6" id="KW-0808">Transferase</keyword>
<protein>
    <submittedName>
        <fullName evidence="8">Kinase, PfkB family</fullName>
    </submittedName>
</protein>
<keyword evidence="5" id="KW-0067">ATP-binding</keyword>
<comment type="caution">
    <text evidence="8">The sequence shown here is derived from an EMBL/GenBank/DDBJ whole genome shotgun (WGS) entry which is preliminary data.</text>
</comment>
<evidence type="ECO:0000256" key="6">
    <source>
        <dbReference type="PIRNR" id="PIRNR000535"/>
    </source>
</evidence>
<dbReference type="PIRSF" id="PIRSF000535">
    <property type="entry name" value="1PFK/6PFK/LacC"/>
    <property type="match status" value="1"/>
</dbReference>
<evidence type="ECO:0000256" key="5">
    <source>
        <dbReference type="ARBA" id="ARBA00022840"/>
    </source>
</evidence>
<evidence type="ECO:0000256" key="2">
    <source>
        <dbReference type="ARBA" id="ARBA00022679"/>
    </source>
</evidence>
<name>A0ABN0P108_TRELE</name>
<evidence type="ECO:0000259" key="7">
    <source>
        <dbReference type="Pfam" id="PF00294"/>
    </source>
</evidence>
<dbReference type="InterPro" id="IPR011611">
    <property type="entry name" value="PfkB_dom"/>
</dbReference>
<proteinExistence type="inferred from homology"/>
<dbReference type="Proteomes" id="UP000016649">
    <property type="component" value="Unassembled WGS sequence"/>
</dbReference>
<dbReference type="SUPFAM" id="SSF53613">
    <property type="entry name" value="Ribokinase-like"/>
    <property type="match status" value="1"/>
</dbReference>
<dbReference type="GO" id="GO:0016301">
    <property type="term" value="F:kinase activity"/>
    <property type="evidence" value="ECO:0007669"/>
    <property type="project" value="UniProtKB-KW"/>
</dbReference>
<comment type="similarity">
    <text evidence="1">Belongs to the carbohydrate kinase PfkB family.</text>
</comment>
<dbReference type="EMBL" id="AWVH01000006">
    <property type="protein sequence ID" value="ERJ94139.1"/>
    <property type="molecule type" value="Genomic_DNA"/>
</dbReference>
<keyword evidence="4 8" id="KW-0418">Kinase</keyword>
<accession>A0ABN0P108</accession>
<dbReference type="Pfam" id="PF00294">
    <property type="entry name" value="PfkB"/>
    <property type="match status" value="1"/>
</dbReference>
<sequence>MEKKVLVVCLNPTFQETIVFDNVIENEVNRTADYFVMPSGKGVNVVRVLNQLGMASSVFTHLGVQRSQEFLALCSKENLPLVFFESTASPIRTCTTIINKKKSTSTELVQEPLAVEKEANKKAFELFERHMPLFDAVVFSGTKPKGYDEDLYPKMVQAAKKAGKIVVMDVKGKDLLNSLAFSPDIVKPNLSELTATYMPEKTVLENEDSESLFPEVEKLAKKIYAEHGSKLVISRGRFDSWVFDTGVLHTVPNVDVPVVNTIGCGDTLTAGLVYSILNGKNLVQAVAFGMECALKKAQSLRHGIA</sequence>
<gene>
    <name evidence="8" type="ORF">HMPREF9193_00494</name>
</gene>
<dbReference type="Gene3D" id="3.40.1190.20">
    <property type="match status" value="1"/>
</dbReference>
<evidence type="ECO:0000256" key="1">
    <source>
        <dbReference type="ARBA" id="ARBA00010688"/>
    </source>
</evidence>
<dbReference type="RefSeq" id="WP_021686895.1">
    <property type="nucleotide sequence ID" value="NZ_KI260561.1"/>
</dbReference>
<reference evidence="8 9" key="1">
    <citation type="submission" date="2013-08" db="EMBL/GenBank/DDBJ databases">
        <authorList>
            <person name="Weinstock G."/>
            <person name="Sodergren E."/>
            <person name="Wylie T."/>
            <person name="Fulton L."/>
            <person name="Fulton R."/>
            <person name="Fronick C."/>
            <person name="O'Laughlin M."/>
            <person name="Godfrey J."/>
            <person name="Miner T."/>
            <person name="Herter B."/>
            <person name="Appelbaum E."/>
            <person name="Cordes M."/>
            <person name="Lek S."/>
            <person name="Wollam A."/>
            <person name="Pepin K.H."/>
            <person name="Palsikar V.B."/>
            <person name="Mitreva M."/>
            <person name="Wilson R.K."/>
        </authorList>
    </citation>
    <scope>NUCLEOTIDE SEQUENCE [LARGE SCALE GENOMIC DNA]</scope>
    <source>
        <strain evidence="8 9">ATCC 700332</strain>
    </source>
</reference>
<evidence type="ECO:0000256" key="4">
    <source>
        <dbReference type="ARBA" id="ARBA00022777"/>
    </source>
</evidence>
<evidence type="ECO:0000256" key="3">
    <source>
        <dbReference type="ARBA" id="ARBA00022741"/>
    </source>
</evidence>
<evidence type="ECO:0000313" key="8">
    <source>
        <dbReference type="EMBL" id="ERJ94139.1"/>
    </source>
</evidence>
<dbReference type="InterPro" id="IPR029056">
    <property type="entry name" value="Ribokinase-like"/>
</dbReference>
<feature type="domain" description="Carbohydrate kinase PfkB" evidence="7">
    <location>
        <begin position="25"/>
        <end position="296"/>
    </location>
</feature>
<evidence type="ECO:0000313" key="9">
    <source>
        <dbReference type="Proteomes" id="UP000016649"/>
    </source>
</evidence>
<organism evidence="8 9">
    <name type="scientific">Treponema lecithinolyticum ATCC 700332</name>
    <dbReference type="NCBI Taxonomy" id="1321815"/>
    <lineage>
        <taxon>Bacteria</taxon>
        <taxon>Pseudomonadati</taxon>
        <taxon>Spirochaetota</taxon>
        <taxon>Spirochaetia</taxon>
        <taxon>Spirochaetales</taxon>
        <taxon>Treponemataceae</taxon>
        <taxon>Treponema</taxon>
    </lineage>
</organism>
<dbReference type="InterPro" id="IPR017583">
    <property type="entry name" value="Tagatose/fructose_Pkinase"/>
</dbReference>